<feature type="region of interest" description="Disordered" evidence="1">
    <location>
        <begin position="196"/>
        <end position="265"/>
    </location>
</feature>
<evidence type="ECO:0000256" key="1">
    <source>
        <dbReference type="SAM" id="MobiDB-lite"/>
    </source>
</evidence>
<feature type="region of interest" description="Disordered" evidence="1">
    <location>
        <begin position="2021"/>
        <end position="2082"/>
    </location>
</feature>
<feature type="region of interest" description="Disordered" evidence="1">
    <location>
        <begin position="633"/>
        <end position="660"/>
    </location>
</feature>
<dbReference type="Pfam" id="PF00531">
    <property type="entry name" value="Death"/>
    <property type="match status" value="1"/>
</dbReference>
<evidence type="ECO:0000313" key="4">
    <source>
        <dbReference type="EnsemblMetazoa" id="Aqu2.1.12632_001"/>
    </source>
</evidence>
<dbReference type="Gene3D" id="3.40.50.300">
    <property type="entry name" value="P-loop containing nucleotide triphosphate hydrolases"/>
    <property type="match status" value="2"/>
</dbReference>
<feature type="compositionally biased region" description="Basic and acidic residues" evidence="1">
    <location>
        <begin position="253"/>
        <end position="265"/>
    </location>
</feature>
<dbReference type="PROSITE" id="PS50017">
    <property type="entry name" value="DEATH_DOMAIN"/>
    <property type="match status" value="1"/>
</dbReference>
<keyword evidence="2" id="KW-1133">Transmembrane helix</keyword>
<dbReference type="EnsemblMetazoa" id="Aqu2.1.12632_001">
    <property type="protein sequence ID" value="Aqu2.1.12632_001"/>
    <property type="gene ID" value="Aqu2.1.12632"/>
</dbReference>
<feature type="domain" description="Death" evidence="3">
    <location>
        <begin position="1231"/>
        <end position="1306"/>
    </location>
</feature>
<proteinExistence type="predicted"/>
<reference evidence="4" key="1">
    <citation type="submission" date="2017-05" db="UniProtKB">
        <authorList>
            <consortium name="EnsemblMetazoa"/>
        </authorList>
    </citation>
    <scope>IDENTIFICATION</scope>
</reference>
<feature type="region of interest" description="Disordered" evidence="1">
    <location>
        <begin position="1406"/>
        <end position="1469"/>
    </location>
</feature>
<keyword evidence="2" id="KW-0472">Membrane</keyword>
<keyword evidence="2" id="KW-0812">Transmembrane</keyword>
<dbReference type="InParanoid" id="A0A1X7TDH6"/>
<evidence type="ECO:0000259" key="3">
    <source>
        <dbReference type="PROSITE" id="PS50017"/>
    </source>
</evidence>
<dbReference type="SUPFAM" id="SSF47986">
    <property type="entry name" value="DEATH domain"/>
    <property type="match status" value="1"/>
</dbReference>
<dbReference type="SUPFAM" id="SSF52540">
    <property type="entry name" value="P-loop containing nucleoside triphosphate hydrolases"/>
    <property type="match status" value="2"/>
</dbReference>
<dbReference type="GO" id="GO:0007165">
    <property type="term" value="P:signal transduction"/>
    <property type="evidence" value="ECO:0007669"/>
    <property type="project" value="InterPro"/>
</dbReference>
<feature type="transmembrane region" description="Helical" evidence="2">
    <location>
        <begin position="1003"/>
        <end position="1024"/>
    </location>
</feature>
<feature type="compositionally biased region" description="Polar residues" evidence="1">
    <location>
        <begin position="2021"/>
        <end position="2056"/>
    </location>
</feature>
<name>A0A1X7TDH6_AMPQE</name>
<feature type="transmembrane region" description="Helical" evidence="2">
    <location>
        <begin position="1030"/>
        <end position="1050"/>
    </location>
</feature>
<dbReference type="InterPro" id="IPR000488">
    <property type="entry name" value="Death_dom"/>
</dbReference>
<dbReference type="CDD" id="cd01670">
    <property type="entry name" value="Death"/>
    <property type="match status" value="1"/>
</dbReference>
<protein>
    <recommendedName>
        <fullName evidence="3">Death domain-containing protein</fullName>
    </recommendedName>
</protein>
<accession>A0A1X7TDH6</accession>
<organism evidence="4">
    <name type="scientific">Amphimedon queenslandica</name>
    <name type="common">Sponge</name>
    <dbReference type="NCBI Taxonomy" id="400682"/>
    <lineage>
        <taxon>Eukaryota</taxon>
        <taxon>Metazoa</taxon>
        <taxon>Porifera</taxon>
        <taxon>Demospongiae</taxon>
        <taxon>Heteroscleromorpha</taxon>
        <taxon>Haplosclerida</taxon>
        <taxon>Niphatidae</taxon>
        <taxon>Amphimedon</taxon>
    </lineage>
</organism>
<dbReference type="InterPro" id="IPR011029">
    <property type="entry name" value="DEATH-like_dom_sf"/>
</dbReference>
<dbReference type="InterPro" id="IPR027417">
    <property type="entry name" value="P-loop_NTPase"/>
</dbReference>
<evidence type="ECO:0000256" key="2">
    <source>
        <dbReference type="SAM" id="Phobius"/>
    </source>
</evidence>
<sequence length="2174" mass="244181">MATGGSGRDTKYYGLLFYEEKGLNEYVAIFTVAKDIDTLSDYKRRKHPGAKEGSLIFFRFVQHQDSTLTSRGDYIELKFDTPQDKSTTDGCTIKPDTVPCRVKLCHYHEALKTLVRYHLTKAVVQGEARVGKTCFKSLLLDEKYVKASTGIAEPRVGIYCYRRDTGKRYKLLDVTELEEIVKNALKKDAVEKWTNSPVENQVSEGINGKKPTRGNETADETDDKSFVKGNEATSRPPEAPDDGDGTPGNGDRAPGDEKESSLSKEVEKVLDEVQKCSGKENRLEGAQWLYLIDTGGQIAFQKLLPIFMPFAQVLILVVNISKELSSGSTAVMHIEGKDHNDGSPSRLTVEEVLKQIISSIASGMQHFRDSYKDHEVLRDLVPEKLQILTIGTHGDECSDVAESKYVLAKKLAEIIKGNDDFYAGDDDVIKGILSEPKFKEICKEQLDPITEKLKVDDIATKLLNLFLELSIATPIDDKYFIPALLPMRDVTGINPFNDREPLLFYFKKATPMGLFCSVVTHLLSRPCYEIASTKIDNFSNYIKIIHEELWYRVVLVEQINCIEVHCEEESIECSVKKDVREAITSAAEKHNLSESHRNPEIRFYCSCECGPAGGETGGRSPVTPLPVQEDSYIAEEEEEEKLSKKDEDEGGGGGGVQQRIKNLDPLQPQQKQFSPHVLKKDSLLGSYDGQRHMLILIYTVFFFFIIYTSSCGQGSFIAPLPGIKVSRSTNVVVPGGISSTLYLEEFGLVIVSPPDALPAGLFFVINVRLSVAGPYLYPDPDNHTMVPASPVYWLSSSKKLLNPLQLGIRHYTSEKAVLKVYSAGDSQRDAFYIFEEVSNVTVSRDYVYFSVDHFSGYTLNSTETTFCGTLYFQRSSTNYQWDYNYVMHKCSSRHNFDIENWIVEIKNHGIIFDKNSEEIELDIDSNPSNDWEAAQKLDLVYTMDDLLSENVTSNMQFSLQWKGGWHLPPATENLYFSLKGALRPKRIKVTTQSISYWEHYKDIIIVFVVLFIIIFMLFIAKYYPDYHKGTIGNLLFLLKVVLFALVMYLLSHFVPGRYTEYRGAFLYEEKGLNEYVVIFTVAEDVFTLRDYAEKKHPGAERGPLIHFTFVQQQDSTLTSRGDYIELKFDTPQDEPTTGWIIEPDTVPCRIYRSDVDKVGTPGYPDPPSSSISVHATPDAVPRLKYTIPLEGVDTYDTLYIKRILRRGPLLDINDLQYVLESLNEAGFSQGEWKPLGRALGLGYDTLKAIEAEYPGDEQGRLRQCLVKWLERADAVDVRGGPRMTSLCAALEDIGDKAAADYIMKNIINKDSPELRHYREALKTIVRCYLTKAVVQGEARVGKTCFKSLLLDEKYVEESTGIAEPRVGIYCYRRDTGKRYKLLDVTELEEIVKNALKKDAVEKLIKSPVENQASEGMDEKKPTGGNETADEDDDGFVEGNEATNEPGDGDGVPGDGNKAPGDEKESSLSKEVKNVLDEVQQCSGKENHLEGAQWLYLVDTGGQIAFQKLLPIFMPFTQVLILVVNISKELSSGSTAVMHIEGKDHSDGSPSRLTVEEVLKQIISSIASGMQHFRDSYKNHKVLRDLVPEKLQILAIGTHRDKCSNFKKSKRILEEKLAKIIKGNDDCESIEADHVVRVREVDGRIAGAAVGEREKEENFSNTKSSLDDVDEILTKDDKGINIPFYYYFFDIVLRVAAKEGCGVLRLSTCKSLGEDLKLEEKEVMESLNFLHHINSIIYYHDSKACSDLVFVNIGSLIGILKELVGRVHTLHSEARKYVGDDDVIKGILSVAKFEEICKKQLDPITKELKVVDIATKLLNLFLELSIATPIDDKYFIPALLPVRDVTNINPYNDREPLLFYFKKATPMGLFCSVVTHLLSNFSYMIASTESNFSNFIELKYRTEWVATFYITLVEQIDCIEVHCEKQRGEGIVREDVKMAITSAAEKHNLSASHEIRFYCSCGRGTTGAGAGGGGVAKGKKHTAEVETVNKKHIFRCSENPRICSDDQPTEWENKIELWSSWLDVNTPNTPSNDESTSTKQSTPPQRSVSETGSTGSPQEAKGLKELTTPQRSVSDVKGCASPQETKGKELNMRTVMKIFTPSAHHYKIIGIGLGVEVADLKDTDEATNNLIKVFQRWFDADEDVNWDTLKELCEEDYPDQLGKAKAKLNKTLSRQ</sequence>
<feature type="compositionally biased region" description="Basic and acidic residues" evidence="1">
    <location>
        <begin position="1459"/>
        <end position="1469"/>
    </location>
</feature>
<dbReference type="Gene3D" id="1.10.533.10">
    <property type="entry name" value="Death Domain, Fas"/>
    <property type="match status" value="1"/>
</dbReference>